<feature type="compositionally biased region" description="Low complexity" evidence="11">
    <location>
        <begin position="2627"/>
        <end position="2636"/>
    </location>
</feature>
<dbReference type="InterPro" id="IPR050091">
    <property type="entry name" value="PKS_NRPS_Biosynth_Enz"/>
</dbReference>
<dbReference type="InterPro" id="IPR042231">
    <property type="entry name" value="Cho/carn_acyl_trans_2"/>
</dbReference>
<organism evidence="15 16">
    <name type="scientific">Podospora australis</name>
    <dbReference type="NCBI Taxonomy" id="1536484"/>
    <lineage>
        <taxon>Eukaryota</taxon>
        <taxon>Fungi</taxon>
        <taxon>Dikarya</taxon>
        <taxon>Ascomycota</taxon>
        <taxon>Pezizomycotina</taxon>
        <taxon>Sordariomycetes</taxon>
        <taxon>Sordariomycetidae</taxon>
        <taxon>Sordariales</taxon>
        <taxon>Podosporaceae</taxon>
        <taxon>Podospora</taxon>
    </lineage>
</organism>
<keyword evidence="8" id="KW-0012">Acyltransferase</keyword>
<proteinExistence type="inferred from homology"/>
<reference evidence="15" key="2">
    <citation type="submission" date="2023-05" db="EMBL/GenBank/DDBJ databases">
        <authorList>
            <consortium name="Lawrence Berkeley National Laboratory"/>
            <person name="Steindorff A."/>
            <person name="Hensen N."/>
            <person name="Bonometti L."/>
            <person name="Westerberg I."/>
            <person name="Brannstrom I.O."/>
            <person name="Guillou S."/>
            <person name="Cros-Aarteil S."/>
            <person name="Calhoun S."/>
            <person name="Haridas S."/>
            <person name="Kuo A."/>
            <person name="Mondo S."/>
            <person name="Pangilinan J."/>
            <person name="Riley R."/>
            <person name="Labutti K."/>
            <person name="Andreopoulos B."/>
            <person name="Lipzen A."/>
            <person name="Chen C."/>
            <person name="Yanf M."/>
            <person name="Daum C."/>
            <person name="Ng V."/>
            <person name="Clum A."/>
            <person name="Ohm R."/>
            <person name="Martin F."/>
            <person name="Silar P."/>
            <person name="Natvig D."/>
            <person name="Lalanne C."/>
            <person name="Gautier V."/>
            <person name="Ament-Velasquez S.L."/>
            <person name="Kruys A."/>
            <person name="Hutchinson M.I."/>
            <person name="Powell A.J."/>
            <person name="Barry K."/>
            <person name="Miller A.N."/>
            <person name="Grigoriev I.V."/>
            <person name="Debuchy R."/>
            <person name="Gladieux P."/>
            <person name="Thoren M.H."/>
            <person name="Johannesson H."/>
        </authorList>
    </citation>
    <scope>NUCLEOTIDE SEQUENCE</scope>
    <source>
        <strain evidence="15">PSN309</strain>
    </source>
</reference>
<dbReference type="Gene3D" id="3.40.366.10">
    <property type="entry name" value="Malonyl-Coenzyme A Acyl Carrier Protein, domain 2"/>
    <property type="match status" value="1"/>
</dbReference>
<dbReference type="CDD" id="cd02440">
    <property type="entry name" value="AdoMet_MTases"/>
    <property type="match status" value="1"/>
</dbReference>
<dbReference type="Proteomes" id="UP001302126">
    <property type="component" value="Unassembled WGS sequence"/>
</dbReference>
<sequence length="3266" mass="356987">MSTTAPESRIAIIGMACRLPGGVDSPESLWSLLAEGRDGWTEVPKDRWDWKSFYHKDPDAKEATNFSHAHFLHQDMEVFDARFFGIPASEAAAMDPQQRLLLEVTYEAVENAGLPLESLRGSNTSVHMALSERGYDRMGYKDMSNLHRLHIVGTGEAILANRISYFMDLRGSSNALDTGCSGGLVALHQACRSLMADESTLALAGASQLYVSPDQSIAMSALTNKHGRCYTFDDRGEGYGRGEGVGVLVLKRLDRALADGDPIHAVVVGAECNQDGKTAGLLLPNAEAQAALVRSVYKNAGLDPLDTLYVEAHGTGTVAGDNAEVSSISRVFGREAGRASTLTIGSAKANLGHTEAVSGIAGLIKAAMVLKKNQIPPQLNFINPKPTLRLEERGITIPLKLTSLTPEGHSGPRRVSVNSFGYGGTNAHAILEAYEHPPPSTNGTNGTSYNHVESTGATDHMRLITLSANSEASLGSWIPKLQQWLGSDQGRTTSLADLAYTLNTRRSRLAWRCSLVASTVESLADMLQDSKVAPVKAAKEVGVAFIFTGQGAQWFAMGRELLKGSQIFASSMASCNQAMKSLGCDWDLVEELSRDKATSRLGESRLSQPCTTAIQIALVDLLDTWGVRPDAVCGHSSGEIAAAYAAGALSLDAAMEAAYRRGIYSFEAKGLNATTGAMLAVGEGETTLQERIRSLDPKGGKVTVACVNSPESCTVSGDLDAIQELQGILEGASIFNRRLQVDTAYHSHHMHAVASSYLSSLGSLSHGPPKENVAFYSSVTGSRKESDFGPDYWVSNLVSQVKFSAATHLVAEHLSTSGSPTNLLVEVGPHSALLGPLRQSLSKWKSTNAAGAPLSYAYSSCLVRGTDAMASVLTLAGKAFEMGYPVQLDVLEADLDSFASGSPSSQHRRVVENLPTYPWDHSSSYWTESRLSKARRFRPFPYHDLLGLLDETSSTKEPRWRHQLSLNTLPWLRDHVIDGFVIFPGAGYLAMVTEAMKQLFHIRKTAGHFRDVSFRDVQFSKPVVIVEDAGMTGSQQVELQLTISPSRKHADSSWEYFRVLSYDSQTESWMENCSGLVSSGVETVEARSQPTHDEIIGTTEDGVGHLTKAAAEKMMQDIQTNSTIQIDPEAIYDELKASGMAYGPTFRGMKEIQVGPSRGLARIVIPDIESNMPGQYMQPHIFHPSTFDGMLQLVTLVFRRECMAAPVMPLTVGEMCVSADMDQTPGAEIMVAIRLTPESRQVGSGEFCAYQKQSDGTLLAVATGSGVRLQVIGKTDADNSSTQKPSYRVAWDRDVDHISQDEFMKHVARLGASDDISGSDGASKRKPSIDDQLYLNEQVASIFNRRALKQLREAGSPKACNTHLNKLLDWMLRWDQSESARFLETITSDEDEARSIAQASENNIGGLILSRMGPHYFDILTGKADPLELLVEDDLLGRLYSEYMLFRNHYAQMEEYVQSLVHKNPNMKVLEIGAGTGGATMPLLQKIERRGRLLLDKYTYTDISSGFFERARQKFGRWTGQMEFQTLDIGADPLPQGYEAESFDLIIAANVLHATPLMDVTLGNVRKLLKPGGRLVLMELTQVAAAHTFIVGALEGWWMSEDGRRDGPLLTVPEWDGLLRRTGFTGTNLVIPAHTGHSRDISSFMVTRGEAKELPSLTGAMESRVLLGHPDSPQEVLGAGICASLSERGVGCSQQVWSEATTAADANQLSIVIDSAEHPFLLDPTPETFARIKQLLLHGRNILWVSFHQTRPTAETAAWKNMVNGMARVVRHEDPALRLITIDIQDEIEFTNLTTPQLQYITQILTDIAMSSFWPLLESTRSAEVEYAIRDGELRIPRVVPDDDFARFRESSDPNCAPTASSSSSPSSLVECKYLDRDRPLVFDVQIPGLLNTIRFVDNDEMRQPLGPDHIEVQVRAHGLNFKDVLIALGQMPPGTGMAGVAAGVVTSVGSNSQSLWQPGDRVIGLFVAPYGNPVRVISKGAIRIPDSVSFVDAAAIALVYYTAWYGLVHSARLEKGQTVLVHAASGGVGQAAIQIAKHIGAEIYATVSSPAKRKLIQDQYGIPESHIFSSNSRHLKKYIMNATQGNGVDVVLNSLSGQLLIDSWDCVAPFGTFVEIGKTDIHGRSQLNMANFEKHITFASVDVGRLYLRRPDAAARMLGEIFDLVDQGVLKSPYPVTTYPMTQIEDAFRVMSARKHVGKVVLTADEQTMVRAARPKPPALHLHREGTYIVSGGVGDIGKKICRFLAEKGAGHIVALTRRDLQAQERVPLEEALSQLGGKLHIVRCDISSEKAVQAAVQDIAGLPPVRGIIQSALVLQDHPMEYMEIEDWKTAVKPKVQGTLNMQKHFCSPETTDFFVMLSSVNSMIGLVSQSNYAAGNAFQDAFCQTMNAQGTAAGGSSITHYTTINVGAVEGSEQIARAIAAGTNIPTSVTFGDVLATLEYAMGSQARVDHAAQLLMAFERDTLEDALGPTILGDHMFDHILSQRRQGTGTTNGVAVANQPTAAAEARAAASVKEAEDIVRQALVDKFAAFLGDDVVDDQPIAALGVDSLVSIELKNWIKHTFATPLQTFELSGAPSIIALAHLVVSRMELKCNPVTKLNSDSTNQDQAPNGVPSGNPEKPSNPPNGNLNGVNGHHQATNGTKAKTPSHGWECCKHSETLPVQPLPDLDDSLDFWLEANAHLYPAEQLSVIQQDMKSLRAPDGPARRILADLFSSRARDDDPGHGWLNDVLTDARFLCQRVPIAPYRSIMASHREVDGDRGPQRQQHAQAERAAVITQATLAFKRAMEAGTVEPLEVAGRPECTWRWGWLFHSVRVPRVGCDKMVRYNEKADAATGTGEHLAVLRQGRVFKVMLQDEKGQDVSFAHLQRTFEAIVARVADHEVWSGILTTDDRDTWAEVRTKLEGISSGNVEYFHVIDTAMFVLCLDNSSPETPEERARQGYLGDGFNRWFDKVLQFYVHANGRSGFITEHGAIDGTTPARLTEVIGKAIEEQGTRGKRDMNGDHKLDDIVLEEAVLQTTPEIESHMSVLRRRYLEYTSPETTTYVQEHLDEFGTDYLMRRRVAVKGVIDLTFQLALRLFFGRTLPAWEPVSAAHYHTGRSDAVQRAMPAVATFCDAVAATYQDDSKLHGGQQQPLGTLLTAATKQMHAGMRDMLRGRSYLRVMELLNWLWPADAPKPRFLSEDMFFGRPFPPVFVQSNAVEGAMPIEDLVHVMPSPEGLWSIMLPEENRIRVCVTAGSPEKAAAFIRQLHRAAEIMRDIVESM</sequence>
<dbReference type="Pfam" id="PF08659">
    <property type="entry name" value="KR"/>
    <property type="match status" value="1"/>
</dbReference>
<dbReference type="GO" id="GO:0006633">
    <property type="term" value="P:fatty acid biosynthetic process"/>
    <property type="evidence" value="ECO:0007669"/>
    <property type="project" value="TreeGrafter"/>
</dbReference>
<evidence type="ECO:0000256" key="5">
    <source>
        <dbReference type="ARBA" id="ARBA00022857"/>
    </source>
</evidence>
<dbReference type="InterPro" id="IPR016036">
    <property type="entry name" value="Malonyl_transacylase_ACP-bd"/>
</dbReference>
<evidence type="ECO:0000256" key="9">
    <source>
        <dbReference type="PIRSR" id="PIRSR600542-1"/>
    </source>
</evidence>
<dbReference type="Pfam" id="PF14765">
    <property type="entry name" value="PS-DH"/>
    <property type="match status" value="1"/>
</dbReference>
<evidence type="ECO:0000259" key="12">
    <source>
        <dbReference type="PROSITE" id="PS50075"/>
    </source>
</evidence>
<dbReference type="Pfam" id="PF21089">
    <property type="entry name" value="PKS_DH_N"/>
    <property type="match status" value="1"/>
</dbReference>
<dbReference type="InterPro" id="IPR014043">
    <property type="entry name" value="Acyl_transferase_dom"/>
</dbReference>
<keyword evidence="2" id="KW-0596">Phosphopantetheine</keyword>
<dbReference type="InterPro" id="IPR032821">
    <property type="entry name" value="PKS_assoc"/>
</dbReference>
<dbReference type="Pfam" id="PF00755">
    <property type="entry name" value="Carn_acyltransf"/>
    <property type="match status" value="1"/>
</dbReference>
<protein>
    <submittedName>
        <fullName evidence="15">Highly reducing polyketide synthase AFT9-1</fullName>
    </submittedName>
</protein>
<keyword evidence="3" id="KW-0597">Phosphoprotein</keyword>
<dbReference type="Gene3D" id="3.30.70.3290">
    <property type="match status" value="1"/>
</dbReference>
<dbReference type="InterPro" id="IPR001227">
    <property type="entry name" value="Ac_transferase_dom_sf"/>
</dbReference>
<dbReference type="InterPro" id="IPR020807">
    <property type="entry name" value="PKS_DH"/>
</dbReference>
<dbReference type="SUPFAM" id="SSF51735">
    <property type="entry name" value="NAD(P)-binding Rossmann-fold domains"/>
    <property type="match status" value="2"/>
</dbReference>
<dbReference type="Gene3D" id="3.30.559.70">
    <property type="entry name" value="Choline/Carnitine o-acyltransferase, domain 2"/>
    <property type="match status" value="1"/>
</dbReference>
<dbReference type="Gene3D" id="3.90.180.10">
    <property type="entry name" value="Medium-chain alcohol dehydrogenases, catalytic domain"/>
    <property type="match status" value="1"/>
</dbReference>
<keyword evidence="7" id="KW-0511">Multifunctional enzyme</keyword>
<dbReference type="InterPro" id="IPR036736">
    <property type="entry name" value="ACP-like_sf"/>
</dbReference>
<evidence type="ECO:0000256" key="8">
    <source>
        <dbReference type="ARBA" id="ARBA00023315"/>
    </source>
</evidence>
<dbReference type="Pfam" id="PF16197">
    <property type="entry name" value="KAsynt_C_assoc"/>
    <property type="match status" value="1"/>
</dbReference>
<dbReference type="InterPro" id="IPR042104">
    <property type="entry name" value="PKS_dehydratase_sf"/>
</dbReference>
<dbReference type="SMART" id="SM00826">
    <property type="entry name" value="PKS_DH"/>
    <property type="match status" value="1"/>
</dbReference>
<dbReference type="CDD" id="cd05274">
    <property type="entry name" value="KR_FAS_SDR_x"/>
    <property type="match status" value="1"/>
</dbReference>
<dbReference type="PANTHER" id="PTHR43775:SF22">
    <property type="entry name" value="SYNTHASE, PUTATIVE (JCVI)-RELATED"/>
    <property type="match status" value="1"/>
</dbReference>
<reference evidence="15" key="1">
    <citation type="journal article" date="2023" name="Mol. Phylogenet. Evol.">
        <title>Genome-scale phylogeny and comparative genomics of the fungal order Sordariales.</title>
        <authorList>
            <person name="Hensen N."/>
            <person name="Bonometti L."/>
            <person name="Westerberg I."/>
            <person name="Brannstrom I.O."/>
            <person name="Guillou S."/>
            <person name="Cros-Aarteil S."/>
            <person name="Calhoun S."/>
            <person name="Haridas S."/>
            <person name="Kuo A."/>
            <person name="Mondo S."/>
            <person name="Pangilinan J."/>
            <person name="Riley R."/>
            <person name="LaButti K."/>
            <person name="Andreopoulos B."/>
            <person name="Lipzen A."/>
            <person name="Chen C."/>
            <person name="Yan M."/>
            <person name="Daum C."/>
            <person name="Ng V."/>
            <person name="Clum A."/>
            <person name="Steindorff A."/>
            <person name="Ohm R.A."/>
            <person name="Martin F."/>
            <person name="Silar P."/>
            <person name="Natvig D.O."/>
            <person name="Lalanne C."/>
            <person name="Gautier V."/>
            <person name="Ament-Velasquez S.L."/>
            <person name="Kruys A."/>
            <person name="Hutchinson M.I."/>
            <person name="Powell A.J."/>
            <person name="Barry K."/>
            <person name="Miller A.N."/>
            <person name="Grigoriev I.V."/>
            <person name="Debuchy R."/>
            <person name="Gladieux P."/>
            <person name="Hiltunen Thoren M."/>
            <person name="Johannesson H."/>
        </authorList>
    </citation>
    <scope>NUCLEOTIDE SEQUENCE</scope>
    <source>
        <strain evidence="15">PSN309</strain>
    </source>
</reference>
<dbReference type="Gene3D" id="3.40.47.10">
    <property type="match status" value="1"/>
</dbReference>
<feature type="region of interest" description="Disordered" evidence="11">
    <location>
        <begin position="2599"/>
        <end position="2652"/>
    </location>
</feature>
<dbReference type="Pfam" id="PF02801">
    <property type="entry name" value="Ketoacyl-synt_C"/>
    <property type="match status" value="1"/>
</dbReference>
<feature type="compositionally biased region" description="Polar residues" evidence="11">
    <location>
        <begin position="2599"/>
        <end position="2611"/>
    </location>
</feature>
<dbReference type="CDD" id="cd05195">
    <property type="entry name" value="enoyl_red"/>
    <property type="match status" value="1"/>
</dbReference>
<dbReference type="InterPro" id="IPR013968">
    <property type="entry name" value="PKS_KR"/>
</dbReference>
<evidence type="ECO:0000256" key="2">
    <source>
        <dbReference type="ARBA" id="ARBA00022450"/>
    </source>
</evidence>
<dbReference type="FunFam" id="3.40.50.720:FF:000209">
    <property type="entry name" value="Polyketide synthase Pks12"/>
    <property type="match status" value="1"/>
</dbReference>
<dbReference type="GO" id="GO:0016491">
    <property type="term" value="F:oxidoreductase activity"/>
    <property type="evidence" value="ECO:0007669"/>
    <property type="project" value="UniProtKB-KW"/>
</dbReference>
<feature type="compositionally biased region" description="Polar residues" evidence="11">
    <location>
        <begin position="2638"/>
        <end position="2647"/>
    </location>
</feature>
<dbReference type="InterPro" id="IPR009081">
    <property type="entry name" value="PP-bd_ACP"/>
</dbReference>
<keyword evidence="5" id="KW-0521">NADP</keyword>
<dbReference type="InterPro" id="IPR039551">
    <property type="entry name" value="Cho/carn_acyl_trans"/>
</dbReference>
<keyword evidence="6" id="KW-0560">Oxidoreductase</keyword>
<gene>
    <name evidence="15" type="ORF">QBC35DRAFT_548658</name>
</gene>
<dbReference type="InterPro" id="IPR016035">
    <property type="entry name" value="Acyl_Trfase/lysoPLipase"/>
</dbReference>
<evidence type="ECO:0000256" key="1">
    <source>
        <dbReference type="ARBA" id="ARBA00005232"/>
    </source>
</evidence>
<dbReference type="InterPro" id="IPR020841">
    <property type="entry name" value="PKS_Beta-ketoAc_synthase_dom"/>
</dbReference>
<dbReference type="InterPro" id="IPR013149">
    <property type="entry name" value="ADH-like_C"/>
</dbReference>
<feature type="region of interest" description="C-terminal hotdog fold" evidence="10">
    <location>
        <begin position="1123"/>
        <end position="1278"/>
    </location>
</feature>
<keyword evidence="4" id="KW-0808">Transferase</keyword>
<dbReference type="EMBL" id="MU864384">
    <property type="protein sequence ID" value="KAK4188780.1"/>
    <property type="molecule type" value="Genomic_DNA"/>
</dbReference>
<dbReference type="PROSITE" id="PS50075">
    <property type="entry name" value="CARRIER"/>
    <property type="match status" value="1"/>
</dbReference>
<dbReference type="PANTHER" id="PTHR43775">
    <property type="entry name" value="FATTY ACID SYNTHASE"/>
    <property type="match status" value="1"/>
</dbReference>
<dbReference type="PROSITE" id="PS01162">
    <property type="entry name" value="QOR_ZETA_CRYSTAL"/>
    <property type="match status" value="1"/>
</dbReference>
<evidence type="ECO:0000256" key="7">
    <source>
        <dbReference type="ARBA" id="ARBA00023268"/>
    </source>
</evidence>
<keyword evidence="16" id="KW-1185">Reference proteome</keyword>
<feature type="domain" description="Ketosynthase family 3 (KS3)" evidence="13">
    <location>
        <begin position="7"/>
        <end position="433"/>
    </location>
</feature>
<dbReference type="InterPro" id="IPR016039">
    <property type="entry name" value="Thiolase-like"/>
</dbReference>
<dbReference type="SUPFAM" id="SSF50129">
    <property type="entry name" value="GroES-like"/>
    <property type="match status" value="1"/>
</dbReference>
<evidence type="ECO:0000259" key="14">
    <source>
        <dbReference type="PROSITE" id="PS52019"/>
    </source>
</evidence>
<dbReference type="PROSITE" id="PS52004">
    <property type="entry name" value="KS3_2"/>
    <property type="match status" value="1"/>
</dbReference>
<dbReference type="InterPro" id="IPR049551">
    <property type="entry name" value="PKS_DH_C"/>
</dbReference>
<dbReference type="Gene3D" id="3.40.50.150">
    <property type="entry name" value="Vaccinia Virus protein VP39"/>
    <property type="match status" value="1"/>
</dbReference>
<comment type="similarity">
    <text evidence="1">Belongs to the carnitine/choline acetyltransferase family.</text>
</comment>
<dbReference type="SUPFAM" id="SSF52151">
    <property type="entry name" value="FabD/lysophospholipase-like"/>
    <property type="match status" value="1"/>
</dbReference>
<evidence type="ECO:0000256" key="4">
    <source>
        <dbReference type="ARBA" id="ARBA00022679"/>
    </source>
</evidence>
<feature type="active site" description="Proton acceptor; for dehydratase activity" evidence="10">
    <location>
        <position position="975"/>
    </location>
</feature>
<dbReference type="SMART" id="SM00827">
    <property type="entry name" value="PKS_AT"/>
    <property type="match status" value="1"/>
</dbReference>
<dbReference type="Pfam" id="PF00109">
    <property type="entry name" value="ketoacyl-synt"/>
    <property type="match status" value="1"/>
</dbReference>
<dbReference type="SMART" id="SM00823">
    <property type="entry name" value="PKS_PP"/>
    <property type="match status" value="1"/>
</dbReference>
<dbReference type="SMART" id="SM00822">
    <property type="entry name" value="PKS_KR"/>
    <property type="match status" value="1"/>
</dbReference>
<dbReference type="SUPFAM" id="SSF52777">
    <property type="entry name" value="CoA-dependent acyltransferases"/>
    <property type="match status" value="2"/>
</dbReference>
<comment type="caution">
    <text evidence="15">The sequence shown here is derived from an EMBL/GenBank/DDBJ whole genome shotgun (WGS) entry which is preliminary data.</text>
</comment>
<name>A0AAN6WWV0_9PEZI</name>
<dbReference type="GO" id="GO:0008270">
    <property type="term" value="F:zinc ion binding"/>
    <property type="evidence" value="ECO:0007669"/>
    <property type="project" value="InterPro"/>
</dbReference>
<feature type="active site" description="Proton donor; for dehydratase activity" evidence="10">
    <location>
        <position position="1188"/>
    </location>
</feature>
<feature type="region of interest" description="N-terminal hotdog fold" evidence="10">
    <location>
        <begin position="943"/>
        <end position="1084"/>
    </location>
</feature>
<feature type="domain" description="PKS/mFAS DH" evidence="14">
    <location>
        <begin position="943"/>
        <end position="1278"/>
    </location>
</feature>
<accession>A0AAN6WWV0</accession>
<evidence type="ECO:0000256" key="10">
    <source>
        <dbReference type="PROSITE-ProRule" id="PRU01363"/>
    </source>
</evidence>
<feature type="domain" description="Carrier" evidence="12">
    <location>
        <begin position="2516"/>
        <end position="2591"/>
    </location>
</feature>
<dbReference type="SUPFAM" id="SSF55048">
    <property type="entry name" value="Probable ACP-binding domain of malonyl-CoA ACP transacylase"/>
    <property type="match status" value="1"/>
</dbReference>
<evidence type="ECO:0000313" key="15">
    <source>
        <dbReference type="EMBL" id="KAK4188780.1"/>
    </source>
</evidence>
<dbReference type="InterPro" id="IPR000542">
    <property type="entry name" value="Carn_acyl_trans"/>
</dbReference>
<dbReference type="Pfam" id="PF23297">
    <property type="entry name" value="ACP_SdgA_C"/>
    <property type="match status" value="1"/>
</dbReference>
<dbReference type="GO" id="GO:0004312">
    <property type="term" value="F:fatty acid synthase activity"/>
    <property type="evidence" value="ECO:0007669"/>
    <property type="project" value="TreeGrafter"/>
</dbReference>
<dbReference type="PROSITE" id="PS00440">
    <property type="entry name" value="ACYLTRANSF_C_2"/>
    <property type="match status" value="1"/>
</dbReference>
<dbReference type="CDD" id="cd00833">
    <property type="entry name" value="PKS"/>
    <property type="match status" value="1"/>
</dbReference>
<dbReference type="SUPFAM" id="SSF53901">
    <property type="entry name" value="Thiolase-like"/>
    <property type="match status" value="1"/>
</dbReference>
<dbReference type="InterPro" id="IPR020806">
    <property type="entry name" value="PKS_PP-bd"/>
</dbReference>
<dbReference type="PROSITE" id="PS52019">
    <property type="entry name" value="PKS_MFAS_DH"/>
    <property type="match status" value="1"/>
</dbReference>
<dbReference type="GO" id="GO:0031177">
    <property type="term" value="F:phosphopantetheine binding"/>
    <property type="evidence" value="ECO:0007669"/>
    <property type="project" value="InterPro"/>
</dbReference>
<dbReference type="Gene3D" id="3.30.559.10">
    <property type="entry name" value="Chloramphenicol acetyltransferase-like domain"/>
    <property type="match status" value="1"/>
</dbReference>
<evidence type="ECO:0000256" key="6">
    <source>
        <dbReference type="ARBA" id="ARBA00023002"/>
    </source>
</evidence>
<dbReference type="InterPro" id="IPR056501">
    <property type="entry name" value="NAD-bd_HRPKS_sdrA"/>
</dbReference>
<dbReference type="InterPro" id="IPR057326">
    <property type="entry name" value="KR_dom"/>
</dbReference>
<dbReference type="SMART" id="SM00829">
    <property type="entry name" value="PKS_ER"/>
    <property type="match status" value="1"/>
</dbReference>
<dbReference type="Gene3D" id="1.10.1200.10">
    <property type="entry name" value="ACP-like"/>
    <property type="match status" value="1"/>
</dbReference>
<dbReference type="Pfam" id="PF00698">
    <property type="entry name" value="Acyl_transf_1"/>
    <property type="match status" value="1"/>
</dbReference>
<dbReference type="InterPro" id="IPR029063">
    <property type="entry name" value="SAM-dependent_MTases_sf"/>
</dbReference>
<dbReference type="InterPro" id="IPR014030">
    <property type="entry name" value="Ketoacyl_synth_N"/>
</dbReference>
<dbReference type="InterPro" id="IPR036291">
    <property type="entry name" value="NAD(P)-bd_dom_sf"/>
</dbReference>
<evidence type="ECO:0000259" key="13">
    <source>
        <dbReference type="PROSITE" id="PS52004"/>
    </source>
</evidence>
<dbReference type="InterPro" id="IPR013217">
    <property type="entry name" value="Methyltransf_12"/>
</dbReference>
<dbReference type="InterPro" id="IPR049552">
    <property type="entry name" value="PKS_DH_N"/>
</dbReference>
<evidence type="ECO:0000256" key="3">
    <source>
        <dbReference type="ARBA" id="ARBA00022553"/>
    </source>
</evidence>
<dbReference type="InterPro" id="IPR023213">
    <property type="entry name" value="CAT-like_dom_sf"/>
</dbReference>
<dbReference type="Pfam" id="PF08242">
    <property type="entry name" value="Methyltransf_12"/>
    <property type="match status" value="1"/>
</dbReference>
<dbReference type="InterPro" id="IPR020843">
    <property type="entry name" value="ER"/>
</dbReference>
<dbReference type="InterPro" id="IPR014031">
    <property type="entry name" value="Ketoacyl_synth_C"/>
</dbReference>
<dbReference type="Gene3D" id="3.40.50.720">
    <property type="entry name" value="NAD(P)-binding Rossmann-like Domain"/>
    <property type="match status" value="2"/>
</dbReference>
<dbReference type="GO" id="GO:1901336">
    <property type="term" value="P:lactone biosynthetic process"/>
    <property type="evidence" value="ECO:0007669"/>
    <property type="project" value="UniProtKB-ARBA"/>
</dbReference>
<dbReference type="SUPFAM" id="SSF47336">
    <property type="entry name" value="ACP-like"/>
    <property type="match status" value="1"/>
</dbReference>
<evidence type="ECO:0000256" key="11">
    <source>
        <dbReference type="SAM" id="MobiDB-lite"/>
    </source>
</evidence>
<dbReference type="InterPro" id="IPR011032">
    <property type="entry name" value="GroES-like_sf"/>
</dbReference>
<feature type="active site" description="Proton acceptor" evidence="9">
    <location>
        <position position="2973"/>
    </location>
</feature>
<dbReference type="Pfam" id="PF23114">
    <property type="entry name" value="NAD-bd_HRPKS_sdrA"/>
    <property type="match status" value="1"/>
</dbReference>
<dbReference type="Gene3D" id="3.10.129.110">
    <property type="entry name" value="Polyketide synthase dehydratase"/>
    <property type="match status" value="1"/>
</dbReference>
<dbReference type="InterPro" id="IPR002364">
    <property type="entry name" value="Quin_OxRdtase/zeta-crystal_CS"/>
</dbReference>
<dbReference type="SUPFAM" id="SSF53335">
    <property type="entry name" value="S-adenosyl-L-methionine-dependent methyltransferases"/>
    <property type="match status" value="1"/>
</dbReference>
<dbReference type="GO" id="GO:0044550">
    <property type="term" value="P:secondary metabolite biosynthetic process"/>
    <property type="evidence" value="ECO:0007669"/>
    <property type="project" value="TreeGrafter"/>
</dbReference>
<dbReference type="InterPro" id="IPR049900">
    <property type="entry name" value="PKS_mFAS_DH"/>
</dbReference>
<evidence type="ECO:0000313" key="16">
    <source>
        <dbReference type="Proteomes" id="UP001302126"/>
    </source>
</evidence>
<dbReference type="Pfam" id="PF00107">
    <property type="entry name" value="ADH_zinc_N"/>
    <property type="match status" value="1"/>
</dbReference>
<dbReference type="SMART" id="SM00825">
    <property type="entry name" value="PKS_KS"/>
    <property type="match status" value="1"/>
</dbReference>